<feature type="transmembrane region" description="Helical" evidence="1">
    <location>
        <begin position="43"/>
        <end position="67"/>
    </location>
</feature>
<reference evidence="2 3" key="1">
    <citation type="submission" date="2019-03" db="EMBL/GenBank/DDBJ databases">
        <title>Genomic Encyclopedia of Type Strains, Phase IV (KMG-IV): sequencing the most valuable type-strain genomes for metagenomic binning, comparative biology and taxonomic classification.</title>
        <authorList>
            <person name="Goeker M."/>
        </authorList>
    </citation>
    <scope>NUCLEOTIDE SEQUENCE [LARGE SCALE GENOMIC DNA]</scope>
    <source>
        <strain evidence="2 3">DSM 25059</strain>
    </source>
</reference>
<dbReference type="OrthoDB" id="6024295at2"/>
<accession>A0A4R6FJG8</accession>
<evidence type="ECO:0000313" key="2">
    <source>
        <dbReference type="EMBL" id="TDN80684.1"/>
    </source>
</evidence>
<comment type="caution">
    <text evidence="2">The sequence shown here is derived from an EMBL/GenBank/DDBJ whole genome shotgun (WGS) entry which is preliminary data.</text>
</comment>
<keyword evidence="1" id="KW-1133">Transmembrane helix</keyword>
<organism evidence="2 3">
    <name type="scientific">Stakelama pacifica</name>
    <dbReference type="NCBI Taxonomy" id="517720"/>
    <lineage>
        <taxon>Bacteria</taxon>
        <taxon>Pseudomonadati</taxon>
        <taxon>Pseudomonadota</taxon>
        <taxon>Alphaproteobacteria</taxon>
        <taxon>Sphingomonadales</taxon>
        <taxon>Sphingomonadaceae</taxon>
        <taxon>Stakelama</taxon>
    </lineage>
</organism>
<keyword evidence="1" id="KW-0472">Membrane</keyword>
<dbReference type="EMBL" id="SNWD01000009">
    <property type="protein sequence ID" value="TDN80684.1"/>
    <property type="molecule type" value="Genomic_DNA"/>
</dbReference>
<protein>
    <submittedName>
        <fullName evidence="2">Uncharacterized protein</fullName>
    </submittedName>
</protein>
<feature type="transmembrane region" description="Helical" evidence="1">
    <location>
        <begin position="116"/>
        <end position="139"/>
    </location>
</feature>
<evidence type="ECO:0000256" key="1">
    <source>
        <dbReference type="SAM" id="Phobius"/>
    </source>
</evidence>
<feature type="transmembrane region" description="Helical" evidence="1">
    <location>
        <begin position="91"/>
        <end position="110"/>
    </location>
</feature>
<sequence length="145" mass="15877">MAYREKLAWLTLAVMLMTYSVYFLMVALWIAPAPPQGAAMLHMLVLFAGVTVVQAVLVAIGAALLAVRARADGEERADERDRAIARRGTHIAYYVLMTGMVLVGLVMPFGEARWKIVNAALLALVLAEATRHAVVVLSYKRGWHG</sequence>
<dbReference type="AlphaFoldDB" id="A0A4R6FJG8"/>
<proteinExistence type="predicted"/>
<keyword evidence="3" id="KW-1185">Reference proteome</keyword>
<keyword evidence="1" id="KW-0812">Transmembrane</keyword>
<evidence type="ECO:0000313" key="3">
    <source>
        <dbReference type="Proteomes" id="UP000295493"/>
    </source>
</evidence>
<name>A0A4R6FJG8_9SPHN</name>
<gene>
    <name evidence="2" type="ORF">EV664_10974</name>
</gene>
<dbReference type="RefSeq" id="WP_133496155.1">
    <property type="nucleotide sequence ID" value="NZ_BMLU01000009.1"/>
</dbReference>
<dbReference type="Proteomes" id="UP000295493">
    <property type="component" value="Unassembled WGS sequence"/>
</dbReference>
<feature type="transmembrane region" description="Helical" evidence="1">
    <location>
        <begin position="7"/>
        <end position="31"/>
    </location>
</feature>